<evidence type="ECO:0000313" key="2">
    <source>
        <dbReference type="Proteomes" id="UP000238430"/>
    </source>
</evidence>
<dbReference type="AlphaFoldDB" id="A0A2T1NAD4"/>
<dbReference type="RefSeq" id="WP_106679056.1">
    <property type="nucleotide sequence ID" value="NZ_JACHWV010000003.1"/>
</dbReference>
<evidence type="ECO:0000313" key="1">
    <source>
        <dbReference type="EMBL" id="PSG89099.1"/>
    </source>
</evidence>
<proteinExistence type="predicted"/>
<sequence>MSIPKNISFFKAYRTSLLQKLYTDDKNISIGRVRFTKPPYEGLDLKLWKDRIYIEYNKYNDFKVSEETRDKLELLRDKMLDVFTCAIWQRGVVINILNKDNFPDTKIGMKLRADYYVLIADMCLRCFIHNENKF</sequence>
<accession>A0A2T1NAD4</accession>
<reference evidence="1 2" key="1">
    <citation type="submission" date="2018-03" db="EMBL/GenBank/DDBJ databases">
        <title>Mesoflavibacter sp. HG37 and Mesoflavibacter sp. HG96 sp.nov., two marine bacteria isolated from seawater of Western Pacific Ocean.</title>
        <authorList>
            <person name="Cheng H."/>
            <person name="Wu Y.-H."/>
            <person name="Guo L.-L."/>
            <person name="Xu X.-W."/>
        </authorList>
    </citation>
    <scope>NUCLEOTIDE SEQUENCE [LARGE SCALE GENOMIC DNA]</scope>
    <source>
        <strain evidence="1 2">KCTC 42117</strain>
    </source>
</reference>
<gene>
    <name evidence="1" type="ORF">C7H61_09070</name>
</gene>
<dbReference type="Proteomes" id="UP000238430">
    <property type="component" value="Unassembled WGS sequence"/>
</dbReference>
<protein>
    <submittedName>
        <fullName evidence="1">Uncharacterized protein</fullName>
    </submittedName>
</protein>
<name>A0A2T1NAD4_9FLAO</name>
<keyword evidence="2" id="KW-1185">Reference proteome</keyword>
<comment type="caution">
    <text evidence="1">The sequence shown here is derived from an EMBL/GenBank/DDBJ whole genome shotgun (WGS) entry which is preliminary data.</text>
</comment>
<dbReference type="EMBL" id="PXOT01000024">
    <property type="protein sequence ID" value="PSG89099.1"/>
    <property type="molecule type" value="Genomic_DNA"/>
</dbReference>
<organism evidence="1 2">
    <name type="scientific">Mesoflavibacter zeaxanthinifaciens subsp. sabulilitoris</name>
    <dbReference type="NCBI Taxonomy" id="1520893"/>
    <lineage>
        <taxon>Bacteria</taxon>
        <taxon>Pseudomonadati</taxon>
        <taxon>Bacteroidota</taxon>
        <taxon>Flavobacteriia</taxon>
        <taxon>Flavobacteriales</taxon>
        <taxon>Flavobacteriaceae</taxon>
        <taxon>Mesoflavibacter</taxon>
    </lineage>
</organism>
<dbReference type="OrthoDB" id="9952003at2"/>